<evidence type="ECO:0000256" key="4">
    <source>
        <dbReference type="ARBA" id="ARBA00011112"/>
    </source>
</evidence>
<keyword evidence="8" id="KW-0112">Calmodulin-binding</keyword>
<evidence type="ECO:0000313" key="17">
    <source>
        <dbReference type="Proteomes" id="UP001176521"/>
    </source>
</evidence>
<dbReference type="GO" id="GO:0097720">
    <property type="term" value="P:calcineurin-mediated signaling"/>
    <property type="evidence" value="ECO:0007669"/>
    <property type="project" value="InterPro"/>
</dbReference>
<dbReference type="Proteomes" id="UP001176521">
    <property type="component" value="Unassembled WGS sequence"/>
</dbReference>
<feature type="compositionally biased region" description="Basic and acidic residues" evidence="14">
    <location>
        <begin position="684"/>
        <end position="705"/>
    </location>
</feature>
<dbReference type="CDD" id="cd07416">
    <property type="entry name" value="MPP_PP2B"/>
    <property type="match status" value="1"/>
</dbReference>
<dbReference type="InterPro" id="IPR006186">
    <property type="entry name" value="Ser/Thr-sp_prot-phosphatase"/>
</dbReference>
<feature type="region of interest" description="Disordered" evidence="14">
    <location>
        <begin position="554"/>
        <end position="705"/>
    </location>
</feature>
<proteinExistence type="inferred from homology"/>
<dbReference type="InterPro" id="IPR041751">
    <property type="entry name" value="MPP_PP2B"/>
</dbReference>
<accession>A0AAN6GIQ8</accession>
<evidence type="ECO:0000256" key="12">
    <source>
        <dbReference type="ARBA" id="ARBA00048336"/>
    </source>
</evidence>
<dbReference type="PROSITE" id="PS00125">
    <property type="entry name" value="SER_THR_PHOSPHATASE"/>
    <property type="match status" value="1"/>
</dbReference>
<dbReference type="AlphaFoldDB" id="A0AAN6GIQ8"/>
<evidence type="ECO:0000256" key="1">
    <source>
        <dbReference type="ARBA" id="ARBA00001947"/>
    </source>
</evidence>
<dbReference type="SUPFAM" id="SSF56300">
    <property type="entry name" value="Metallo-dependent phosphatases"/>
    <property type="match status" value="1"/>
</dbReference>
<evidence type="ECO:0000256" key="7">
    <source>
        <dbReference type="ARBA" id="ARBA00022833"/>
    </source>
</evidence>
<name>A0AAN6GIQ8_9BASI</name>
<comment type="caution">
    <text evidence="16">The sequence shown here is derived from an EMBL/GenBank/DDBJ whole genome shotgun (WGS) entry which is preliminary data.</text>
</comment>
<evidence type="ECO:0000256" key="6">
    <source>
        <dbReference type="ARBA" id="ARBA00022801"/>
    </source>
</evidence>
<comment type="similarity">
    <text evidence="3">Belongs to the PPP phosphatase family. PP-2B subfamily.</text>
</comment>
<sequence length="705" mass="77067">MATVPGGLPADPPTTSMPNAQERAQRLQKGIAQINNRPPSIEIDFTLHTTDDGTQVSTQERVIKDVQAPAFLKPTDEQFYSKTDPSKPDIAFLKNHFYREGRLTEDQALFILRSATEILRKEPNLLEVDAPITVCGDIHGQYFDLMKLFEVGGNPAETRYLFLGDYVDRGYFSIECVLYLWALKIWYPDTLFLLRGNHECRHLTDYFTFKLECKHKYSEAIYDECMESFCTLPLGAIMNKQFLCIHGGLSPELQTLDDLRAINRFREPPTHGLMCDILWADPLEDFGAEKTNENFVHNHVRGCSYFFTYNAACQFLERNNLLSIIRAHEAQDAGYRMYRKTKTTGFPSVMTIFSAPNYLDVYNNKAAVLKYENNVMNIRQFNCTPHPYWLPNFMDVFTWSLPFVGEKITDMLIAILNICSKEELEEEEEEDEAAALAASEAANASGSSASGAIAGSIEASPSGSLGSVPTSPGDDSSERKTVIKNKILAVGRMSRVFALLREEAERVSELKSASETGKLPYGTLALGSEGIKEAITSFDEARQVDIDNERLPPDLIDADEAQPASPAEGARISSPAPDNLDMASSPTSSAYSPSTPSMGGAGSAFTFGSGSRTSATTSGGSNDGGGGSPMTPGSPATPTSPGGGAIVSGGHRRGHTRGASLGTTQSSPSNRRRSLESTISLIREAMEGKDGKDEETLAKAGYRVD</sequence>
<gene>
    <name evidence="16" type="primary">CNA1</name>
    <name evidence="16" type="ORF">OC842_000817</name>
</gene>
<dbReference type="InterPro" id="IPR029052">
    <property type="entry name" value="Metallo-depent_PP-like"/>
</dbReference>
<keyword evidence="10" id="KW-0408">Iron</keyword>
<evidence type="ECO:0000256" key="9">
    <source>
        <dbReference type="ARBA" id="ARBA00022912"/>
    </source>
</evidence>
<evidence type="ECO:0000256" key="5">
    <source>
        <dbReference type="ARBA" id="ARBA00022723"/>
    </source>
</evidence>
<dbReference type="GO" id="GO:0005516">
    <property type="term" value="F:calmodulin binding"/>
    <property type="evidence" value="ECO:0007669"/>
    <property type="project" value="UniProtKB-KW"/>
</dbReference>
<dbReference type="PRINTS" id="PR00114">
    <property type="entry name" value="STPHPHTASE"/>
</dbReference>
<comment type="cofactor">
    <cofactor evidence="1">
        <name>Zn(2+)</name>
        <dbReference type="ChEBI" id="CHEBI:29105"/>
    </cofactor>
</comment>
<feature type="compositionally biased region" description="Low complexity" evidence="14">
    <location>
        <begin position="583"/>
        <end position="620"/>
    </location>
</feature>
<evidence type="ECO:0000256" key="8">
    <source>
        <dbReference type="ARBA" id="ARBA00022860"/>
    </source>
</evidence>
<evidence type="ECO:0000256" key="13">
    <source>
        <dbReference type="RuleBase" id="RU004273"/>
    </source>
</evidence>
<dbReference type="SMART" id="SM00156">
    <property type="entry name" value="PP2Ac"/>
    <property type="match status" value="1"/>
</dbReference>
<dbReference type="EMBL" id="JAPDMQ010000025">
    <property type="protein sequence ID" value="KAK0539777.1"/>
    <property type="molecule type" value="Genomic_DNA"/>
</dbReference>
<keyword evidence="5" id="KW-0479">Metal-binding</keyword>
<dbReference type="InterPro" id="IPR043360">
    <property type="entry name" value="PP2B"/>
</dbReference>
<dbReference type="GO" id="GO:0046872">
    <property type="term" value="F:metal ion binding"/>
    <property type="evidence" value="ECO:0007669"/>
    <property type="project" value="UniProtKB-KW"/>
</dbReference>
<feature type="compositionally biased region" description="Low complexity" evidence="14">
    <location>
        <begin position="629"/>
        <end position="640"/>
    </location>
</feature>
<evidence type="ECO:0000259" key="15">
    <source>
        <dbReference type="PROSITE" id="PS00125"/>
    </source>
</evidence>
<evidence type="ECO:0000313" key="16">
    <source>
        <dbReference type="EMBL" id="KAK0539777.1"/>
    </source>
</evidence>
<dbReference type="GO" id="GO:0033192">
    <property type="term" value="F:calmodulin-dependent protein phosphatase activity"/>
    <property type="evidence" value="ECO:0007669"/>
    <property type="project" value="InterPro"/>
</dbReference>
<keyword evidence="6 13" id="KW-0378">Hydrolase</keyword>
<comment type="cofactor">
    <cofactor evidence="2">
        <name>Fe(3+)</name>
        <dbReference type="ChEBI" id="CHEBI:29034"/>
    </cofactor>
</comment>
<organism evidence="16 17">
    <name type="scientific">Tilletia horrida</name>
    <dbReference type="NCBI Taxonomy" id="155126"/>
    <lineage>
        <taxon>Eukaryota</taxon>
        <taxon>Fungi</taxon>
        <taxon>Dikarya</taxon>
        <taxon>Basidiomycota</taxon>
        <taxon>Ustilaginomycotina</taxon>
        <taxon>Exobasidiomycetes</taxon>
        <taxon>Tilletiales</taxon>
        <taxon>Tilletiaceae</taxon>
        <taxon>Tilletia</taxon>
    </lineage>
</organism>
<keyword evidence="17" id="KW-1185">Reference proteome</keyword>
<keyword evidence="9" id="KW-0904">Protein phosphatase</keyword>
<keyword evidence="7" id="KW-0862">Zinc</keyword>
<dbReference type="Gene3D" id="3.60.21.10">
    <property type="match status" value="1"/>
</dbReference>
<dbReference type="Pfam" id="PF00149">
    <property type="entry name" value="Metallophos"/>
    <property type="match status" value="1"/>
</dbReference>
<dbReference type="EC" id="3.1.3.16" evidence="13"/>
<evidence type="ECO:0000256" key="2">
    <source>
        <dbReference type="ARBA" id="ARBA00001965"/>
    </source>
</evidence>
<dbReference type="PANTHER" id="PTHR45673">
    <property type="entry name" value="SERINE/THREONINE-PROTEIN PHOSPHATASE 2B CATALYTIC SUBUNIT 1-RELATED"/>
    <property type="match status" value="1"/>
</dbReference>
<evidence type="ECO:0000256" key="14">
    <source>
        <dbReference type="SAM" id="MobiDB-lite"/>
    </source>
</evidence>
<reference evidence="16" key="1">
    <citation type="journal article" date="2023" name="PhytoFront">
        <title>Draft Genome Resources of Seven Strains of Tilletia horrida, Causal Agent of Kernel Smut of Rice.</title>
        <authorList>
            <person name="Khanal S."/>
            <person name="Antony Babu S."/>
            <person name="Zhou X.G."/>
        </authorList>
    </citation>
    <scope>NUCLEOTIDE SEQUENCE</scope>
    <source>
        <strain evidence="16">TX3</strain>
    </source>
</reference>
<evidence type="ECO:0000256" key="10">
    <source>
        <dbReference type="ARBA" id="ARBA00023004"/>
    </source>
</evidence>
<comment type="subunit">
    <text evidence="4">Composed of two components (A and B), the A component is the catalytic subunit and the B component confers calcium sensitivity.</text>
</comment>
<protein>
    <recommendedName>
        <fullName evidence="13">Serine/threonine-protein phosphatase</fullName>
        <ecNumber evidence="13">3.1.3.16</ecNumber>
    </recommendedName>
</protein>
<comment type="catalytic activity">
    <reaction evidence="12 13">
        <text>O-phospho-L-threonyl-[protein] + H2O = L-threonyl-[protein] + phosphate</text>
        <dbReference type="Rhea" id="RHEA:47004"/>
        <dbReference type="Rhea" id="RHEA-COMP:11060"/>
        <dbReference type="Rhea" id="RHEA-COMP:11605"/>
        <dbReference type="ChEBI" id="CHEBI:15377"/>
        <dbReference type="ChEBI" id="CHEBI:30013"/>
        <dbReference type="ChEBI" id="CHEBI:43474"/>
        <dbReference type="ChEBI" id="CHEBI:61977"/>
        <dbReference type="EC" id="3.1.3.16"/>
    </reaction>
</comment>
<evidence type="ECO:0000256" key="11">
    <source>
        <dbReference type="ARBA" id="ARBA00047761"/>
    </source>
</evidence>
<dbReference type="InterPro" id="IPR004843">
    <property type="entry name" value="Calcineurin-like_PHP"/>
</dbReference>
<feature type="domain" description="Serine/threonine specific protein phosphatases" evidence="15">
    <location>
        <begin position="194"/>
        <end position="199"/>
    </location>
</feature>
<evidence type="ECO:0000256" key="3">
    <source>
        <dbReference type="ARBA" id="ARBA00009905"/>
    </source>
</evidence>
<comment type="catalytic activity">
    <reaction evidence="11">
        <text>O-phospho-L-seryl-[protein] + H2O = L-seryl-[protein] + phosphate</text>
        <dbReference type="Rhea" id="RHEA:20629"/>
        <dbReference type="Rhea" id="RHEA-COMP:9863"/>
        <dbReference type="Rhea" id="RHEA-COMP:11604"/>
        <dbReference type="ChEBI" id="CHEBI:15377"/>
        <dbReference type="ChEBI" id="CHEBI:29999"/>
        <dbReference type="ChEBI" id="CHEBI:43474"/>
        <dbReference type="ChEBI" id="CHEBI:83421"/>
        <dbReference type="EC" id="3.1.3.16"/>
    </reaction>
</comment>